<dbReference type="PROSITE" id="PS50835">
    <property type="entry name" value="IG_LIKE"/>
    <property type="match status" value="1"/>
</dbReference>
<dbReference type="Proteomes" id="UP000823561">
    <property type="component" value="Chromosome 13"/>
</dbReference>
<feature type="signal peptide" evidence="3">
    <location>
        <begin position="1"/>
        <end position="16"/>
    </location>
</feature>
<sequence length="448" mass="47662">MFIIFMIGCLVSSTYALDGADVVLSCSFVEEGGGMMGGMGGGGLFSRTPATLVLRDLPVDPDSDSALDSVTPFDPPEKPSADDLIFEVKGSSVEIPDADTLLHADCNEQEVNCEISHYIPRGSDPDAPPSHFIGSLQVEGGGISLTMVLQVLTNEEAASETLPLIQSKLELPLSQSGTLLTEVVFVVFSRSPSLSTPLGGDAQLDCGFRQRNSSHVGGLGLEWRLQHRGSGRKVLEMTKVEEGEEAGAGPTVSAGRDGASVDPALAVEEGNVSMSLTKLKVVDEGTYICTVTSGMFQTQQIVQLHIDQPPIVSLSEEMVVFQDEPAQRLSCHCKSYYPLDVQVEWLSLSSSEAEPIEISDGASLSSHRQHSDGTYSVTAQLTLRLSAHPPGTTVTCRVAHQALSAEVDVSTTVRLAPETDDNLYAIIVSLLVVIVGTVFFYQVMGGTN</sequence>
<feature type="domain" description="Ig-like" evidence="4">
    <location>
        <begin position="309"/>
        <end position="410"/>
    </location>
</feature>
<gene>
    <name evidence="5" type="ORF">AALO_G00176200</name>
</gene>
<dbReference type="InterPro" id="IPR013783">
    <property type="entry name" value="Ig-like_fold"/>
</dbReference>
<keyword evidence="2" id="KW-1133">Transmembrane helix</keyword>
<evidence type="ECO:0000259" key="4">
    <source>
        <dbReference type="PROSITE" id="PS50835"/>
    </source>
</evidence>
<accession>A0AAV6G7Q8</accession>
<evidence type="ECO:0000313" key="6">
    <source>
        <dbReference type="Proteomes" id="UP000823561"/>
    </source>
</evidence>
<evidence type="ECO:0000313" key="5">
    <source>
        <dbReference type="EMBL" id="KAG5271129.1"/>
    </source>
</evidence>
<dbReference type="Gene3D" id="2.60.40.10">
    <property type="entry name" value="Immunoglobulins"/>
    <property type="match status" value="3"/>
</dbReference>
<proteinExistence type="predicted"/>
<comment type="caution">
    <text evidence="5">The sequence shown here is derived from an EMBL/GenBank/DDBJ whole genome shotgun (WGS) entry which is preliminary data.</text>
</comment>
<evidence type="ECO:0000256" key="3">
    <source>
        <dbReference type="SAM" id="SignalP"/>
    </source>
</evidence>
<dbReference type="InterPro" id="IPR050380">
    <property type="entry name" value="Immune_Resp_Modulators"/>
</dbReference>
<protein>
    <recommendedName>
        <fullName evidence="4">Ig-like domain-containing protein</fullName>
    </recommendedName>
</protein>
<evidence type="ECO:0000256" key="1">
    <source>
        <dbReference type="ARBA" id="ARBA00023319"/>
    </source>
</evidence>
<feature type="transmembrane region" description="Helical" evidence="2">
    <location>
        <begin position="423"/>
        <end position="444"/>
    </location>
</feature>
<dbReference type="InterPro" id="IPR003597">
    <property type="entry name" value="Ig_C1-set"/>
</dbReference>
<keyword evidence="2" id="KW-0472">Membrane</keyword>
<keyword evidence="3" id="KW-0732">Signal</keyword>
<dbReference type="SUPFAM" id="SSF48726">
    <property type="entry name" value="Immunoglobulin"/>
    <property type="match status" value="2"/>
</dbReference>
<evidence type="ECO:0000256" key="2">
    <source>
        <dbReference type="SAM" id="Phobius"/>
    </source>
</evidence>
<dbReference type="InterPro" id="IPR013106">
    <property type="entry name" value="Ig_V-set"/>
</dbReference>
<dbReference type="Pfam" id="PF07654">
    <property type="entry name" value="C1-set"/>
    <property type="match status" value="1"/>
</dbReference>
<dbReference type="InterPro" id="IPR007110">
    <property type="entry name" value="Ig-like_dom"/>
</dbReference>
<dbReference type="GO" id="GO:0019885">
    <property type="term" value="P:antigen processing and presentation of endogenous peptide antigen via MHC class I"/>
    <property type="evidence" value="ECO:0007669"/>
    <property type="project" value="InterPro"/>
</dbReference>
<dbReference type="PRINTS" id="PR01669">
    <property type="entry name" value="TAPASIN"/>
</dbReference>
<dbReference type="PANTHER" id="PTHR23411">
    <property type="entry name" value="TAPASIN"/>
    <property type="match status" value="1"/>
</dbReference>
<reference evidence="5" key="1">
    <citation type="submission" date="2020-10" db="EMBL/GenBank/DDBJ databases">
        <title>Chromosome-scale genome assembly of the Allis shad, Alosa alosa.</title>
        <authorList>
            <person name="Margot Z."/>
            <person name="Christophe K."/>
            <person name="Cabau C."/>
            <person name="Louis A."/>
            <person name="Berthelot C."/>
            <person name="Parey E."/>
            <person name="Roest Crollius H."/>
            <person name="Montfort J."/>
            <person name="Robinson-Rechavi M."/>
            <person name="Bucao C."/>
            <person name="Bouchez O."/>
            <person name="Gislard M."/>
            <person name="Lluch J."/>
            <person name="Milhes M."/>
            <person name="Lampietro C."/>
            <person name="Lopez Roques C."/>
            <person name="Donnadieu C."/>
            <person name="Braasch I."/>
            <person name="Desvignes T."/>
            <person name="Postlethwait J."/>
            <person name="Bobe J."/>
            <person name="Guiguen Y."/>
        </authorList>
    </citation>
    <scope>NUCLEOTIDE SEQUENCE</scope>
    <source>
        <strain evidence="5">M-15738</strain>
        <tissue evidence="5">Blood</tissue>
    </source>
</reference>
<dbReference type="SMART" id="SM00409">
    <property type="entry name" value="IG"/>
    <property type="match status" value="1"/>
</dbReference>
<dbReference type="AlphaFoldDB" id="A0AAV6G7Q8"/>
<dbReference type="EMBL" id="JADWDJ010000013">
    <property type="protein sequence ID" value="KAG5271129.1"/>
    <property type="molecule type" value="Genomic_DNA"/>
</dbReference>
<dbReference type="InterPro" id="IPR003599">
    <property type="entry name" value="Ig_sub"/>
</dbReference>
<feature type="chain" id="PRO_5044023137" description="Ig-like domain-containing protein" evidence="3">
    <location>
        <begin position="17"/>
        <end position="448"/>
    </location>
</feature>
<organism evidence="5 6">
    <name type="scientific">Alosa alosa</name>
    <name type="common">allis shad</name>
    <dbReference type="NCBI Taxonomy" id="278164"/>
    <lineage>
        <taxon>Eukaryota</taxon>
        <taxon>Metazoa</taxon>
        <taxon>Chordata</taxon>
        <taxon>Craniata</taxon>
        <taxon>Vertebrata</taxon>
        <taxon>Euteleostomi</taxon>
        <taxon>Actinopterygii</taxon>
        <taxon>Neopterygii</taxon>
        <taxon>Teleostei</taxon>
        <taxon>Clupei</taxon>
        <taxon>Clupeiformes</taxon>
        <taxon>Clupeoidei</taxon>
        <taxon>Clupeidae</taxon>
        <taxon>Alosa</taxon>
    </lineage>
</organism>
<keyword evidence="1" id="KW-0393">Immunoglobulin domain</keyword>
<keyword evidence="6" id="KW-1185">Reference proteome</keyword>
<dbReference type="SMART" id="SM00407">
    <property type="entry name" value="IGc1"/>
    <property type="match status" value="1"/>
</dbReference>
<dbReference type="Pfam" id="PF07686">
    <property type="entry name" value="V-set"/>
    <property type="match status" value="1"/>
</dbReference>
<dbReference type="InterPro" id="IPR008056">
    <property type="entry name" value="Tapasin"/>
</dbReference>
<dbReference type="InterPro" id="IPR036179">
    <property type="entry name" value="Ig-like_dom_sf"/>
</dbReference>
<dbReference type="GO" id="GO:0016020">
    <property type="term" value="C:membrane"/>
    <property type="evidence" value="ECO:0007669"/>
    <property type="project" value="InterPro"/>
</dbReference>
<name>A0AAV6G7Q8_9TELE</name>
<keyword evidence="2" id="KW-0812">Transmembrane</keyword>